<evidence type="ECO:0000256" key="4">
    <source>
        <dbReference type="ARBA" id="ARBA00022989"/>
    </source>
</evidence>
<feature type="transmembrane region" description="Helical" evidence="6">
    <location>
        <begin position="35"/>
        <end position="59"/>
    </location>
</feature>
<comment type="subcellular location">
    <subcellularLocation>
        <location evidence="1">Membrane</location>
        <topology evidence="1">Multi-pass membrane protein</topology>
    </subcellularLocation>
</comment>
<dbReference type="InterPro" id="IPR036259">
    <property type="entry name" value="MFS_trans_sf"/>
</dbReference>
<gene>
    <name evidence="7" type="ORF">MERR_LOCUS7701</name>
</gene>
<proteinExistence type="inferred from homology"/>
<organism evidence="7 8">
    <name type="scientific">Microthlaspi erraticum</name>
    <dbReference type="NCBI Taxonomy" id="1685480"/>
    <lineage>
        <taxon>Eukaryota</taxon>
        <taxon>Viridiplantae</taxon>
        <taxon>Streptophyta</taxon>
        <taxon>Embryophyta</taxon>
        <taxon>Tracheophyta</taxon>
        <taxon>Spermatophyta</taxon>
        <taxon>Magnoliopsida</taxon>
        <taxon>eudicotyledons</taxon>
        <taxon>Gunneridae</taxon>
        <taxon>Pentapetalae</taxon>
        <taxon>rosids</taxon>
        <taxon>malvids</taxon>
        <taxon>Brassicales</taxon>
        <taxon>Brassicaceae</taxon>
        <taxon>Coluteocarpeae</taxon>
        <taxon>Microthlaspi</taxon>
    </lineage>
</organism>
<evidence type="ECO:0000256" key="2">
    <source>
        <dbReference type="ARBA" id="ARBA00005982"/>
    </source>
</evidence>
<keyword evidence="3 6" id="KW-0812">Transmembrane</keyword>
<evidence type="ECO:0000313" key="8">
    <source>
        <dbReference type="Proteomes" id="UP000467841"/>
    </source>
</evidence>
<feature type="transmembrane region" description="Helical" evidence="6">
    <location>
        <begin position="121"/>
        <end position="142"/>
    </location>
</feature>
<sequence>MLPSMFVTFVPSAMIAQVNTLFVKQGTTLNAKVAGNFSIPPASLSAFVTVSLLISIVLYDRVFVKITRKFTGNPRGITLLQRMGIGLIFHIILMIVAFITERYRLKVAADHGLIHQTRVKLPLSIFALLPQFVLMGMADAFLEVAKLEFFYDQAPESMKSLGTSYTLTSLGIGNFLSSFLLSTVSKITKKRGRGWILNNLNESRLDYYYLFFAVLNLVNFVLFLVVVKFYVYRVEVTVSMDLKEEEAKVMVRDVEEKE</sequence>
<dbReference type="Proteomes" id="UP000467841">
    <property type="component" value="Unassembled WGS sequence"/>
</dbReference>
<dbReference type="Gene3D" id="1.20.1250.20">
    <property type="entry name" value="MFS general substrate transporter like domains"/>
    <property type="match status" value="1"/>
</dbReference>
<dbReference type="InterPro" id="IPR000109">
    <property type="entry name" value="POT_fam"/>
</dbReference>
<feature type="transmembrane region" description="Helical" evidence="6">
    <location>
        <begin position="6"/>
        <end position="23"/>
    </location>
</feature>
<feature type="transmembrane region" description="Helical" evidence="6">
    <location>
        <begin position="205"/>
        <end position="231"/>
    </location>
</feature>
<evidence type="ECO:0000256" key="3">
    <source>
        <dbReference type="ARBA" id="ARBA00022692"/>
    </source>
</evidence>
<evidence type="ECO:0000313" key="7">
    <source>
        <dbReference type="EMBL" id="CAA7020466.1"/>
    </source>
</evidence>
<keyword evidence="8" id="KW-1185">Reference proteome</keyword>
<comment type="similarity">
    <text evidence="2">Belongs to the major facilitator superfamily. Proton-dependent oligopeptide transporter (POT/PTR) (TC 2.A.17) family.</text>
</comment>
<keyword evidence="4 6" id="KW-1133">Transmembrane helix</keyword>
<evidence type="ECO:0000256" key="1">
    <source>
        <dbReference type="ARBA" id="ARBA00004141"/>
    </source>
</evidence>
<dbReference type="OrthoDB" id="8904098at2759"/>
<evidence type="ECO:0008006" key="9">
    <source>
        <dbReference type="Google" id="ProtNLM"/>
    </source>
</evidence>
<evidence type="ECO:0000256" key="6">
    <source>
        <dbReference type="SAM" id="Phobius"/>
    </source>
</evidence>
<evidence type="ECO:0000256" key="5">
    <source>
        <dbReference type="ARBA" id="ARBA00023136"/>
    </source>
</evidence>
<dbReference type="GO" id="GO:0016020">
    <property type="term" value="C:membrane"/>
    <property type="evidence" value="ECO:0007669"/>
    <property type="project" value="UniProtKB-SubCell"/>
</dbReference>
<feature type="transmembrane region" description="Helical" evidence="6">
    <location>
        <begin position="162"/>
        <end position="184"/>
    </location>
</feature>
<accession>A0A6D2I0N8</accession>
<protein>
    <recommendedName>
        <fullName evidence="9">Major facilitator superfamily (MFS) profile domain-containing protein</fullName>
    </recommendedName>
</protein>
<name>A0A6D2I0N8_9BRAS</name>
<dbReference type="AlphaFoldDB" id="A0A6D2I0N8"/>
<feature type="transmembrane region" description="Helical" evidence="6">
    <location>
        <begin position="79"/>
        <end position="100"/>
    </location>
</feature>
<dbReference type="GO" id="GO:0022857">
    <property type="term" value="F:transmembrane transporter activity"/>
    <property type="evidence" value="ECO:0007669"/>
    <property type="project" value="InterPro"/>
</dbReference>
<dbReference type="SUPFAM" id="SSF103473">
    <property type="entry name" value="MFS general substrate transporter"/>
    <property type="match status" value="1"/>
</dbReference>
<dbReference type="PANTHER" id="PTHR11654">
    <property type="entry name" value="OLIGOPEPTIDE TRANSPORTER-RELATED"/>
    <property type="match status" value="1"/>
</dbReference>
<comment type="caution">
    <text evidence="7">The sequence shown here is derived from an EMBL/GenBank/DDBJ whole genome shotgun (WGS) entry which is preliminary data.</text>
</comment>
<reference evidence="7" key="1">
    <citation type="submission" date="2020-01" db="EMBL/GenBank/DDBJ databases">
        <authorList>
            <person name="Mishra B."/>
        </authorList>
    </citation>
    <scope>NUCLEOTIDE SEQUENCE [LARGE SCALE GENOMIC DNA]</scope>
</reference>
<dbReference type="EMBL" id="CACVBM020000554">
    <property type="protein sequence ID" value="CAA7020466.1"/>
    <property type="molecule type" value="Genomic_DNA"/>
</dbReference>
<keyword evidence="5 6" id="KW-0472">Membrane</keyword>
<dbReference type="Pfam" id="PF00854">
    <property type="entry name" value="PTR2"/>
    <property type="match status" value="1"/>
</dbReference>